<dbReference type="EMBL" id="LAZR01016683">
    <property type="protein sequence ID" value="KKM03423.1"/>
    <property type="molecule type" value="Genomic_DNA"/>
</dbReference>
<dbReference type="AlphaFoldDB" id="A0A0F9JWY9"/>
<dbReference type="InterPro" id="IPR052404">
    <property type="entry name" value="SPP1-like_terminase"/>
</dbReference>
<dbReference type="InterPro" id="IPR038713">
    <property type="entry name" value="Terminase_Gp1_N_sf"/>
</dbReference>
<sequence length="134" mass="15085">MKQLTNKQKQFTMEYIVDFNASQAALRAGYSKNGIAQTAHNLLMNTNIKQEIEQVKQRLTQRTAYTQETGLAKLLHAYNVAERQRQPAAMVSAIIGANRMHGFDKDANIGEKTIIIISPKVPKVIESKEIEKDV</sequence>
<evidence type="ECO:0008006" key="4">
    <source>
        <dbReference type="Google" id="ProtNLM"/>
    </source>
</evidence>
<comment type="caution">
    <text evidence="3">The sequence shown here is derived from an EMBL/GenBank/DDBJ whole genome shotgun (WGS) entry which is preliminary data.</text>
</comment>
<dbReference type="Pfam" id="PF03592">
    <property type="entry name" value="Terminase_2"/>
    <property type="match status" value="1"/>
</dbReference>
<dbReference type="Gene3D" id="1.10.10.1400">
    <property type="entry name" value="Terminase, small subunit, N-terminal DNA-binding domain, HTH motif"/>
    <property type="match status" value="1"/>
</dbReference>
<dbReference type="PANTHER" id="PTHR41328:SF2">
    <property type="entry name" value="TERMINASE SMALL SUBUNIT"/>
    <property type="match status" value="1"/>
</dbReference>
<dbReference type="InterPro" id="IPR005335">
    <property type="entry name" value="Terminase_ssu"/>
</dbReference>
<evidence type="ECO:0000256" key="2">
    <source>
        <dbReference type="ARBA" id="ARBA00023219"/>
    </source>
</evidence>
<accession>A0A0F9JWY9</accession>
<protein>
    <recommendedName>
        <fullName evidence="4">Terminase small subunit</fullName>
    </recommendedName>
</protein>
<evidence type="ECO:0000256" key="1">
    <source>
        <dbReference type="ARBA" id="ARBA00022612"/>
    </source>
</evidence>
<name>A0A0F9JWY9_9ZZZZ</name>
<proteinExistence type="predicted"/>
<dbReference type="GO" id="GO:0051276">
    <property type="term" value="P:chromosome organization"/>
    <property type="evidence" value="ECO:0007669"/>
    <property type="project" value="InterPro"/>
</dbReference>
<reference evidence="3" key="1">
    <citation type="journal article" date="2015" name="Nature">
        <title>Complex archaea that bridge the gap between prokaryotes and eukaryotes.</title>
        <authorList>
            <person name="Spang A."/>
            <person name="Saw J.H."/>
            <person name="Jorgensen S.L."/>
            <person name="Zaremba-Niedzwiedzka K."/>
            <person name="Martijn J."/>
            <person name="Lind A.E."/>
            <person name="van Eijk R."/>
            <person name="Schleper C."/>
            <person name="Guy L."/>
            <person name="Ettema T.J."/>
        </authorList>
    </citation>
    <scope>NUCLEOTIDE SEQUENCE</scope>
</reference>
<gene>
    <name evidence="3" type="ORF">LCGC14_1774570</name>
</gene>
<keyword evidence="1" id="KW-1188">Viral release from host cell</keyword>
<keyword evidence="2" id="KW-0231">Viral genome packaging</keyword>
<dbReference type="PANTHER" id="PTHR41328">
    <property type="entry name" value="TERMINASE SMALL SUBUNIT-RELATED"/>
    <property type="match status" value="1"/>
</dbReference>
<organism evidence="3">
    <name type="scientific">marine sediment metagenome</name>
    <dbReference type="NCBI Taxonomy" id="412755"/>
    <lineage>
        <taxon>unclassified sequences</taxon>
        <taxon>metagenomes</taxon>
        <taxon>ecological metagenomes</taxon>
    </lineage>
</organism>
<evidence type="ECO:0000313" key="3">
    <source>
        <dbReference type="EMBL" id="KKM03423.1"/>
    </source>
</evidence>